<dbReference type="OrthoDB" id="10252328at2759"/>
<dbReference type="SUPFAM" id="SSF56112">
    <property type="entry name" value="Protein kinase-like (PK-like)"/>
    <property type="match status" value="1"/>
</dbReference>
<evidence type="ECO:0000256" key="1">
    <source>
        <dbReference type="SAM" id="MobiDB-lite"/>
    </source>
</evidence>
<name>A0A9W9ZUR5_9CNID</name>
<organism evidence="2 3">
    <name type="scientific">Desmophyllum pertusum</name>
    <dbReference type="NCBI Taxonomy" id="174260"/>
    <lineage>
        <taxon>Eukaryota</taxon>
        <taxon>Metazoa</taxon>
        <taxon>Cnidaria</taxon>
        <taxon>Anthozoa</taxon>
        <taxon>Hexacorallia</taxon>
        <taxon>Scleractinia</taxon>
        <taxon>Caryophylliina</taxon>
        <taxon>Caryophylliidae</taxon>
        <taxon>Desmophyllum</taxon>
    </lineage>
</organism>
<proteinExistence type="predicted"/>
<keyword evidence="3" id="KW-1185">Reference proteome</keyword>
<feature type="compositionally biased region" description="Basic and acidic residues" evidence="1">
    <location>
        <begin position="313"/>
        <end position="330"/>
    </location>
</feature>
<dbReference type="EMBL" id="MU825550">
    <property type="protein sequence ID" value="KAJ7388222.1"/>
    <property type="molecule type" value="Genomic_DNA"/>
</dbReference>
<dbReference type="InterPro" id="IPR011009">
    <property type="entry name" value="Kinase-like_dom_sf"/>
</dbReference>
<dbReference type="Proteomes" id="UP001163046">
    <property type="component" value="Unassembled WGS sequence"/>
</dbReference>
<dbReference type="AlphaFoldDB" id="A0A9W9ZUR5"/>
<feature type="region of interest" description="Disordered" evidence="1">
    <location>
        <begin position="312"/>
        <end position="332"/>
    </location>
</feature>
<gene>
    <name evidence="2" type="ORF">OS493_039118</name>
</gene>
<feature type="non-terminal residue" evidence="2">
    <location>
        <position position="1"/>
    </location>
</feature>
<evidence type="ECO:0000313" key="3">
    <source>
        <dbReference type="Proteomes" id="UP001163046"/>
    </source>
</evidence>
<reference evidence="2" key="1">
    <citation type="submission" date="2023-01" db="EMBL/GenBank/DDBJ databases">
        <title>Genome assembly of the deep-sea coral Lophelia pertusa.</title>
        <authorList>
            <person name="Herrera S."/>
            <person name="Cordes E."/>
        </authorList>
    </citation>
    <scope>NUCLEOTIDE SEQUENCE</scope>
    <source>
        <strain evidence="2">USNM1676648</strain>
        <tissue evidence="2">Polyp</tissue>
    </source>
</reference>
<sequence>MYIYELVTLHQPFNDLNPAQVKQLIVEGHRPPLTAKDKKAPVFVLDLMAWCWQQEADRRPPSHHISLLSSATEFPRLSDVITFDKQLGINCAVTAGSRVSQSRGADDRASVGSEVWLCRSELNAGIGTGKISVLSYSRARCYHKKEFFVGKSCIRVACSVGSTVWLGTESGTLHVFCAMTYKQLCQGSIRSNRYILNMIHVPRANWVLVALADGSVLAYNDNISNHYHYNDPAVETPVHELLPNRVYTGNGIPIHCMAALPLKKPQGNEPRPEDSDDRNSPCDEYVCEVWCGQEKGRITILDGEELQKICTKSAEDHEPDSSSQREHSVSHIETCQTTGTTISGDDPVGRSVWVALFPGTRVCFGGMPWRRRLYVVWIAHNIHQDLK</sequence>
<comment type="caution">
    <text evidence="2">The sequence shown here is derived from an EMBL/GenBank/DDBJ whole genome shotgun (WGS) entry which is preliminary data.</text>
</comment>
<dbReference type="SUPFAM" id="SSF50978">
    <property type="entry name" value="WD40 repeat-like"/>
    <property type="match status" value="1"/>
</dbReference>
<dbReference type="InterPro" id="IPR036322">
    <property type="entry name" value="WD40_repeat_dom_sf"/>
</dbReference>
<protein>
    <submittedName>
        <fullName evidence="2">Uncharacterized protein</fullName>
    </submittedName>
</protein>
<evidence type="ECO:0000313" key="2">
    <source>
        <dbReference type="EMBL" id="KAJ7388222.1"/>
    </source>
</evidence>
<accession>A0A9W9ZUR5</accession>
<dbReference type="Gene3D" id="1.10.510.10">
    <property type="entry name" value="Transferase(Phosphotransferase) domain 1"/>
    <property type="match status" value="1"/>
</dbReference>